<feature type="chain" id="PRO_5046449748" evidence="1">
    <location>
        <begin position="23"/>
        <end position="341"/>
    </location>
</feature>
<proteinExistence type="predicted"/>
<accession>A0ABZ2YYI3</accession>
<dbReference type="SUPFAM" id="SSF46626">
    <property type="entry name" value="Cytochrome c"/>
    <property type="match status" value="1"/>
</dbReference>
<keyword evidence="3" id="KW-1185">Reference proteome</keyword>
<dbReference type="Proteomes" id="UP001449657">
    <property type="component" value="Chromosome"/>
</dbReference>
<sequence>MRMRIVTALACMGIFAMGCAQPAKRPASGFLDKLSDYGFFTGTLKDLQPAGRVHPYELATPLFTDYTVKKRFIVLPEGSTMQYAQAGPMDFPDGTYLVKNFAYRDSLGKEVLLETRLLHKDPADGNWKVMNYKWNAQQTEAEKWITGDRLPITLTDDAGRHVSTHYQIPNTNDCKRCHASAGKLIPIGPKARNLNHLGQLEKWAAAGILQGLPEMSKVEKFPVWNDSVHYTVNQRARAYLDVNCAHCHTKGGDADNTGLFLEYGQETPAHLGILKGPVSAGNGAGGLDHDVVPGDPANSILHFRMNSVEPGTAMPELARTIVHREGVDLIAEWIRQLPKSK</sequence>
<evidence type="ECO:0000256" key="1">
    <source>
        <dbReference type="SAM" id="SignalP"/>
    </source>
</evidence>
<dbReference type="RefSeq" id="WP_341839249.1">
    <property type="nucleotide sequence ID" value="NZ_CP149792.1"/>
</dbReference>
<dbReference type="InterPro" id="IPR036909">
    <property type="entry name" value="Cyt_c-like_dom_sf"/>
</dbReference>
<organism evidence="2 3">
    <name type="scientific">Chitinophaga caseinilytica</name>
    <dbReference type="NCBI Taxonomy" id="2267521"/>
    <lineage>
        <taxon>Bacteria</taxon>
        <taxon>Pseudomonadati</taxon>
        <taxon>Bacteroidota</taxon>
        <taxon>Chitinophagia</taxon>
        <taxon>Chitinophagales</taxon>
        <taxon>Chitinophagaceae</taxon>
        <taxon>Chitinophaga</taxon>
    </lineage>
</organism>
<dbReference type="InterPro" id="IPR022269">
    <property type="entry name" value="SO_2930-like_C"/>
</dbReference>
<dbReference type="InterPro" id="IPR036280">
    <property type="entry name" value="Multihaem_cyt_sf"/>
</dbReference>
<keyword evidence="1" id="KW-0732">Signal</keyword>
<dbReference type="NCBIfam" id="TIGR03806">
    <property type="entry name" value="chp_HNE_0200"/>
    <property type="match status" value="1"/>
</dbReference>
<dbReference type="PROSITE" id="PS51257">
    <property type="entry name" value="PROKAR_LIPOPROTEIN"/>
    <property type="match status" value="1"/>
</dbReference>
<protein>
    <submittedName>
        <fullName evidence="2">SO2930 family diheme c-type cytochrome</fullName>
    </submittedName>
</protein>
<dbReference type="SUPFAM" id="SSF48695">
    <property type="entry name" value="Multiheme cytochromes"/>
    <property type="match status" value="1"/>
</dbReference>
<reference evidence="2 3" key="1">
    <citation type="submission" date="2024-03" db="EMBL/GenBank/DDBJ databases">
        <title>Chitinophaga caseinilytica sp. nov., a casein hydrolysing bacterium isolated from forest soil.</title>
        <authorList>
            <person name="Lee D.S."/>
            <person name="Han D.M."/>
            <person name="Baek J.H."/>
            <person name="Choi D.G."/>
            <person name="Jeon J.H."/>
            <person name="Jeon C.O."/>
        </authorList>
    </citation>
    <scope>NUCLEOTIDE SEQUENCE [LARGE SCALE GENOMIC DNA]</scope>
    <source>
        <strain evidence="2 3">KACC 19118</strain>
    </source>
</reference>
<evidence type="ECO:0000313" key="3">
    <source>
        <dbReference type="Proteomes" id="UP001449657"/>
    </source>
</evidence>
<feature type="signal peptide" evidence="1">
    <location>
        <begin position="1"/>
        <end position="22"/>
    </location>
</feature>
<evidence type="ECO:0000313" key="2">
    <source>
        <dbReference type="EMBL" id="WZN44468.1"/>
    </source>
</evidence>
<name>A0ABZ2YYI3_9BACT</name>
<dbReference type="EMBL" id="CP150096">
    <property type="protein sequence ID" value="WZN44468.1"/>
    <property type="molecule type" value="Genomic_DNA"/>
</dbReference>
<gene>
    <name evidence="2" type="ORF">WJU22_16355</name>
</gene>